<gene>
    <name evidence="2" type="ORF">C8J30_10271</name>
</gene>
<dbReference type="Proteomes" id="UP000247727">
    <property type="component" value="Unassembled WGS sequence"/>
</dbReference>
<feature type="signal peptide" evidence="1">
    <location>
        <begin position="1"/>
        <end position="17"/>
    </location>
</feature>
<feature type="chain" id="PRO_5016270362" description="Secreted protein" evidence="1">
    <location>
        <begin position="18"/>
        <end position="318"/>
    </location>
</feature>
<organism evidence="2 3">
    <name type="scientific">Rhodobacter viridis</name>
    <dbReference type="NCBI Taxonomy" id="1054202"/>
    <lineage>
        <taxon>Bacteria</taxon>
        <taxon>Pseudomonadati</taxon>
        <taxon>Pseudomonadota</taxon>
        <taxon>Alphaproteobacteria</taxon>
        <taxon>Rhodobacterales</taxon>
        <taxon>Rhodobacter group</taxon>
        <taxon>Rhodobacter</taxon>
    </lineage>
</organism>
<evidence type="ECO:0000256" key="1">
    <source>
        <dbReference type="SAM" id="SignalP"/>
    </source>
</evidence>
<dbReference type="RefSeq" id="WP_110804374.1">
    <property type="nucleotide sequence ID" value="NZ_QJTK01000002.1"/>
</dbReference>
<accession>A0A318U2G3</accession>
<keyword evidence="3" id="KW-1185">Reference proteome</keyword>
<dbReference type="AlphaFoldDB" id="A0A318U2G3"/>
<sequence>MKPLHKIALVCTTFVLAAATGHVMQNSVPEGQMASPVPSASEPVTLQQARPAARSEVHLAEAALAPPPLPRPEMRGPAVDAALGPLPEDSPAQSHGFAKPACAEPQLRGEPAPGGSVLLTVSAPCEAGQKAEIRHEGLRLPIQLSAEGGWQGIVPAFAPEALFLLRLDRIGLPPMVTVTVPEVADYNRIAVITAAQTGVQLHGYEYGAEPGSIGDVWQQAPRTPDTRNGGWMASYSVPGEVMAVQIYSAPIAMSDIDLVLDAPVTEKTCGQNVTGVVLRKLGKGSDDAMLAIAMPDCGDGEGSVLMQLPEFPLSVAEN</sequence>
<evidence type="ECO:0008006" key="4">
    <source>
        <dbReference type="Google" id="ProtNLM"/>
    </source>
</evidence>
<dbReference type="EMBL" id="QJTK01000002">
    <property type="protein sequence ID" value="PYF11761.1"/>
    <property type="molecule type" value="Genomic_DNA"/>
</dbReference>
<name>A0A318U2G3_9RHOB</name>
<evidence type="ECO:0000313" key="3">
    <source>
        <dbReference type="Proteomes" id="UP000247727"/>
    </source>
</evidence>
<proteinExistence type="predicted"/>
<protein>
    <recommendedName>
        <fullName evidence="4">Secreted protein</fullName>
    </recommendedName>
</protein>
<evidence type="ECO:0000313" key="2">
    <source>
        <dbReference type="EMBL" id="PYF11761.1"/>
    </source>
</evidence>
<dbReference type="OrthoDB" id="7956241at2"/>
<keyword evidence="1" id="KW-0732">Signal</keyword>
<reference evidence="2 3" key="1">
    <citation type="submission" date="2018-06" db="EMBL/GenBank/DDBJ databases">
        <title>Genomic Encyclopedia of Type Strains, Phase III (KMG-III): the genomes of soil and plant-associated and newly described type strains.</title>
        <authorList>
            <person name="Whitman W."/>
        </authorList>
    </citation>
    <scope>NUCLEOTIDE SEQUENCE [LARGE SCALE GENOMIC DNA]</scope>
    <source>
        <strain evidence="2 3">JA737</strain>
    </source>
</reference>
<comment type="caution">
    <text evidence="2">The sequence shown here is derived from an EMBL/GenBank/DDBJ whole genome shotgun (WGS) entry which is preliminary data.</text>
</comment>